<accession>A0A6J6MVU2</accession>
<sequence length="288" mass="30473">MFVKSVFGKSVFALATCLLLIPTATSVAATNNSDLSRGTAKILSASWGLNGGNSCPSGGSGFDNVPVTFNWFIDPASVAPTDFLITRDDGTTANPACALLFPPDEKNERQTIDLVGDFGDPAGVRPITLTITGELKGRAMTSTHWQKIPAGLTHAIDQIEAAPYIADAWMLTSKMLKGDKNRCTVGKNFVRVVWSNGMTAYPNGDEVGAAVVDSYSAVFTLPDGKTIIVKPLAVGDLADHSKTSMDDNMHDLCLPGLPKGAKLSEVRIGASMLRDPNGDPNAAQQFKL</sequence>
<name>A0A6J6MVU2_9ZZZZ</name>
<protein>
    <submittedName>
        <fullName evidence="1">Unannotated protein</fullName>
    </submittedName>
</protein>
<evidence type="ECO:0000313" key="1">
    <source>
        <dbReference type="EMBL" id="CAB4678117.1"/>
    </source>
</evidence>
<reference evidence="1" key="1">
    <citation type="submission" date="2020-05" db="EMBL/GenBank/DDBJ databases">
        <authorList>
            <person name="Chiriac C."/>
            <person name="Salcher M."/>
            <person name="Ghai R."/>
            <person name="Kavagutti S V."/>
        </authorList>
    </citation>
    <scope>NUCLEOTIDE SEQUENCE</scope>
</reference>
<organism evidence="1">
    <name type="scientific">freshwater metagenome</name>
    <dbReference type="NCBI Taxonomy" id="449393"/>
    <lineage>
        <taxon>unclassified sequences</taxon>
        <taxon>metagenomes</taxon>
        <taxon>ecological metagenomes</taxon>
    </lineage>
</organism>
<dbReference type="EMBL" id="CAEZWW010000129">
    <property type="protein sequence ID" value="CAB4678117.1"/>
    <property type="molecule type" value="Genomic_DNA"/>
</dbReference>
<proteinExistence type="predicted"/>
<gene>
    <name evidence="1" type="ORF">UFOPK2310_01045</name>
</gene>
<dbReference type="AlphaFoldDB" id="A0A6J6MVU2"/>